<dbReference type="SUPFAM" id="SSF51445">
    <property type="entry name" value="(Trans)glycosidases"/>
    <property type="match status" value="1"/>
</dbReference>
<keyword evidence="20" id="KW-1185">Reference proteome</keyword>
<evidence type="ECO:0000313" key="20">
    <source>
        <dbReference type="Proteomes" id="UP000447434"/>
    </source>
</evidence>
<dbReference type="InterPro" id="IPR017853">
    <property type="entry name" value="GH"/>
</dbReference>
<dbReference type="Gene3D" id="1.20.58.1040">
    <property type="match status" value="1"/>
</dbReference>
<keyword evidence="6" id="KW-0336">GPI-anchor</keyword>
<keyword evidence="9" id="KW-0472">Membrane</keyword>
<accession>A0A6A4NXN3</accession>
<organism evidence="19 20">
    <name type="scientific">Lupinus albus</name>
    <name type="common">White lupine</name>
    <name type="synonym">Lupinus termis</name>
    <dbReference type="NCBI Taxonomy" id="3870"/>
    <lineage>
        <taxon>Eukaryota</taxon>
        <taxon>Viridiplantae</taxon>
        <taxon>Streptophyta</taxon>
        <taxon>Embryophyta</taxon>
        <taxon>Tracheophyta</taxon>
        <taxon>Spermatophyta</taxon>
        <taxon>Magnoliopsida</taxon>
        <taxon>eudicotyledons</taxon>
        <taxon>Gunneridae</taxon>
        <taxon>Pentapetalae</taxon>
        <taxon>rosids</taxon>
        <taxon>fabids</taxon>
        <taxon>Fabales</taxon>
        <taxon>Fabaceae</taxon>
        <taxon>Papilionoideae</taxon>
        <taxon>50 kb inversion clade</taxon>
        <taxon>genistoids sensu lato</taxon>
        <taxon>core genistoids</taxon>
        <taxon>Genisteae</taxon>
        <taxon>Lupinus</taxon>
    </lineage>
</organism>
<comment type="subcellular location">
    <subcellularLocation>
        <location evidence="2">Cell membrane</location>
        <topology evidence="2">Lipid-anchor</topology>
        <topology evidence="2">GPI-anchor</topology>
    </subcellularLocation>
</comment>
<dbReference type="FunFam" id="3.20.20.80:FF:000005">
    <property type="entry name" value="Glucan endo-1,3-beta-glucosidase 14"/>
    <property type="match status" value="1"/>
</dbReference>
<evidence type="ECO:0000256" key="11">
    <source>
        <dbReference type="ARBA" id="ARBA00023180"/>
    </source>
</evidence>
<dbReference type="PANTHER" id="PTHR32227">
    <property type="entry name" value="GLUCAN ENDO-1,3-BETA-GLUCOSIDASE BG1-RELATED-RELATED"/>
    <property type="match status" value="1"/>
</dbReference>
<proteinExistence type="inferred from homology"/>
<dbReference type="Gene3D" id="3.20.20.80">
    <property type="entry name" value="Glycosidases"/>
    <property type="match status" value="1"/>
</dbReference>
<name>A0A6A4NXN3_LUPAL</name>
<evidence type="ECO:0000256" key="17">
    <source>
        <dbReference type="RuleBase" id="RU004336"/>
    </source>
</evidence>
<evidence type="ECO:0000256" key="9">
    <source>
        <dbReference type="ARBA" id="ARBA00023136"/>
    </source>
</evidence>
<keyword evidence="8 17" id="KW-0378">Hydrolase</keyword>
<dbReference type="OrthoDB" id="941679at2759"/>
<evidence type="ECO:0000313" key="19">
    <source>
        <dbReference type="EMBL" id="KAE9597203.1"/>
    </source>
</evidence>
<dbReference type="EMBL" id="WOCE01000016">
    <property type="protein sequence ID" value="KAE9597203.1"/>
    <property type="molecule type" value="Genomic_DNA"/>
</dbReference>
<keyword evidence="7" id="KW-0732">Signal</keyword>
<evidence type="ECO:0000256" key="4">
    <source>
        <dbReference type="ARBA" id="ARBA00012780"/>
    </source>
</evidence>
<comment type="similarity">
    <text evidence="3 16">Belongs to the glycosyl hydrolase 17 family.</text>
</comment>
<dbReference type="Pfam" id="PF00332">
    <property type="entry name" value="Glyco_hydro_17"/>
    <property type="match status" value="1"/>
</dbReference>
<evidence type="ECO:0000256" key="10">
    <source>
        <dbReference type="ARBA" id="ARBA00023157"/>
    </source>
</evidence>
<comment type="catalytic activity">
    <reaction evidence="1">
        <text>Hydrolysis of (1-&gt;3)-beta-D-glucosidic linkages in (1-&gt;3)-beta-D-glucans.</text>
        <dbReference type="EC" id="3.2.1.39"/>
    </reaction>
</comment>
<evidence type="ECO:0000256" key="7">
    <source>
        <dbReference type="ARBA" id="ARBA00022729"/>
    </source>
</evidence>
<dbReference type="EC" id="3.2.1.39" evidence="4"/>
<dbReference type="InterPro" id="IPR044965">
    <property type="entry name" value="Glyco_hydro_17_plant"/>
</dbReference>
<dbReference type="PROSITE" id="PS00587">
    <property type="entry name" value="GLYCOSYL_HYDROL_F17"/>
    <property type="match status" value="1"/>
</dbReference>
<gene>
    <name evidence="19" type="ORF">Lalb_Chr16g0384101</name>
</gene>
<dbReference type="Pfam" id="PF07983">
    <property type="entry name" value="X8"/>
    <property type="match status" value="1"/>
</dbReference>
<sequence>MFFVCLLSLSGAKASSNIGVNFGQLGNNLPSPYRSIELLTTMNVGRVKLYDSNPEILRLLSSSNIQVSIMIQNHEIAGIAANQSIADEWVRNNVLSHYPETKIRYLLVGNEVLSYNSEQGRQMWHDLVPAMRSIKRSLKALNIHNIKIGTPLAMDVLQSSFPPSSGTFRSDIIDTVIGPMLKFLDKTKSFFFIDAYPYFPWSQDPENISLDFALFRGTSTIRDPGSGLTYTNLLDQMLDSLIFAMSKLGYSNIQLAIAETGWPNSGDVEEPGANIFNAATYNRNLINRMTTEPPLGTPARPRVSIPTFVFSLFNENQKNGPGTERHWGLLHPDGTPIYEIDLTGKKPLTDFASLPAPKNNVPYKGKVWCVATKDADEMELSAALNYACNQGNVSCDALAPGRECYAPVSVADHASYVFSSYWAKFRNEGGTCHFNGLAQKTTKNPSKFFSPVLFVSLYHSTRFIMIIWFFGCRSWFLQVPRCEYLKIKEMKIRSSKQEFFC</sequence>
<dbReference type="GO" id="GO:0042973">
    <property type="term" value="F:glucan endo-1,3-beta-D-glucosidase activity"/>
    <property type="evidence" value="ECO:0007669"/>
    <property type="project" value="UniProtKB-EC"/>
</dbReference>
<evidence type="ECO:0000259" key="18">
    <source>
        <dbReference type="SMART" id="SM00768"/>
    </source>
</evidence>
<evidence type="ECO:0000256" key="13">
    <source>
        <dbReference type="ARBA" id="ARBA00023295"/>
    </source>
</evidence>
<keyword evidence="12" id="KW-0449">Lipoprotein</keyword>
<keyword evidence="10" id="KW-1015">Disulfide bond</keyword>
<protein>
    <recommendedName>
        <fullName evidence="4">glucan endo-1,3-beta-D-glucosidase</fullName>
        <ecNumber evidence="4">3.2.1.39</ecNumber>
    </recommendedName>
    <alternativeName>
        <fullName evidence="14">(1-&gt;3)-beta-glucan endohydrolase</fullName>
    </alternativeName>
    <alternativeName>
        <fullName evidence="15">Beta-1,3-endoglucanase</fullName>
    </alternativeName>
</protein>
<dbReference type="AlphaFoldDB" id="A0A6A4NXN3"/>
<keyword evidence="13 17" id="KW-0326">Glycosidase</keyword>
<evidence type="ECO:0000256" key="5">
    <source>
        <dbReference type="ARBA" id="ARBA00022475"/>
    </source>
</evidence>
<evidence type="ECO:0000256" key="16">
    <source>
        <dbReference type="RuleBase" id="RU004335"/>
    </source>
</evidence>
<evidence type="ECO:0000256" key="1">
    <source>
        <dbReference type="ARBA" id="ARBA00000382"/>
    </source>
</evidence>
<evidence type="ECO:0000256" key="3">
    <source>
        <dbReference type="ARBA" id="ARBA00008773"/>
    </source>
</evidence>
<comment type="caution">
    <text evidence="19">The sequence shown here is derived from an EMBL/GenBank/DDBJ whole genome shotgun (WGS) entry which is preliminary data.</text>
</comment>
<reference evidence="20" key="1">
    <citation type="journal article" date="2020" name="Nat. Commun.">
        <title>Genome sequence of the cluster root forming white lupin.</title>
        <authorList>
            <person name="Hufnagel B."/>
            <person name="Marques A."/>
            <person name="Soriano A."/>
            <person name="Marques L."/>
            <person name="Divol F."/>
            <person name="Doumas P."/>
            <person name="Sallet E."/>
            <person name="Mancinotti D."/>
            <person name="Carrere S."/>
            <person name="Marande W."/>
            <person name="Arribat S."/>
            <person name="Keller J."/>
            <person name="Huneau C."/>
            <person name="Blein T."/>
            <person name="Aime D."/>
            <person name="Laguerre M."/>
            <person name="Taylor J."/>
            <person name="Schubert V."/>
            <person name="Nelson M."/>
            <person name="Geu-Flores F."/>
            <person name="Crespi M."/>
            <person name="Gallardo-Guerrero K."/>
            <person name="Delaux P.-M."/>
            <person name="Salse J."/>
            <person name="Berges H."/>
            <person name="Guyot R."/>
            <person name="Gouzy J."/>
            <person name="Peret B."/>
        </authorList>
    </citation>
    <scope>NUCLEOTIDE SEQUENCE [LARGE SCALE GENOMIC DNA]</scope>
    <source>
        <strain evidence="20">cv. Amiga</strain>
    </source>
</reference>
<feature type="domain" description="X8" evidence="18">
    <location>
        <begin position="367"/>
        <end position="448"/>
    </location>
</feature>
<dbReference type="GO" id="GO:0098552">
    <property type="term" value="C:side of membrane"/>
    <property type="evidence" value="ECO:0007669"/>
    <property type="project" value="UniProtKB-KW"/>
</dbReference>
<dbReference type="InterPro" id="IPR000490">
    <property type="entry name" value="Glyco_hydro_17"/>
</dbReference>
<evidence type="ECO:0000256" key="14">
    <source>
        <dbReference type="ARBA" id="ARBA00033335"/>
    </source>
</evidence>
<dbReference type="GO" id="GO:0009506">
    <property type="term" value="C:plasmodesma"/>
    <property type="evidence" value="ECO:0007669"/>
    <property type="project" value="UniProtKB-ARBA"/>
</dbReference>
<dbReference type="SMART" id="SM00768">
    <property type="entry name" value="X8"/>
    <property type="match status" value="1"/>
</dbReference>
<evidence type="ECO:0000256" key="15">
    <source>
        <dbReference type="ARBA" id="ARBA00033417"/>
    </source>
</evidence>
<keyword evidence="11" id="KW-0325">Glycoprotein</keyword>
<dbReference type="GO" id="GO:0005886">
    <property type="term" value="C:plasma membrane"/>
    <property type="evidence" value="ECO:0007669"/>
    <property type="project" value="UniProtKB-SubCell"/>
</dbReference>
<dbReference type="InterPro" id="IPR012946">
    <property type="entry name" value="X8"/>
</dbReference>
<evidence type="ECO:0000256" key="6">
    <source>
        <dbReference type="ARBA" id="ARBA00022622"/>
    </source>
</evidence>
<evidence type="ECO:0000256" key="12">
    <source>
        <dbReference type="ARBA" id="ARBA00023288"/>
    </source>
</evidence>
<dbReference type="GO" id="GO:0005975">
    <property type="term" value="P:carbohydrate metabolic process"/>
    <property type="evidence" value="ECO:0007669"/>
    <property type="project" value="InterPro"/>
</dbReference>
<keyword evidence="5" id="KW-1003">Cell membrane</keyword>
<dbReference type="FunFam" id="1.20.58.1040:FF:000001">
    <property type="entry name" value="Glucan endo-1,3-beta-glucosidase 4"/>
    <property type="match status" value="1"/>
</dbReference>
<dbReference type="Proteomes" id="UP000447434">
    <property type="component" value="Chromosome 16"/>
</dbReference>
<evidence type="ECO:0000256" key="2">
    <source>
        <dbReference type="ARBA" id="ARBA00004609"/>
    </source>
</evidence>
<evidence type="ECO:0000256" key="8">
    <source>
        <dbReference type="ARBA" id="ARBA00022801"/>
    </source>
</evidence>